<evidence type="ECO:0000256" key="1">
    <source>
        <dbReference type="SAM" id="MobiDB-lite"/>
    </source>
</evidence>
<proteinExistence type="predicted"/>
<reference evidence="2" key="1">
    <citation type="submission" date="2020-10" db="EMBL/GenBank/DDBJ databases">
        <authorList>
            <person name="Kikuchi T."/>
        </authorList>
    </citation>
    <scope>NUCLEOTIDE SEQUENCE</scope>
    <source>
        <strain evidence="2">NKZ352</strain>
    </source>
</reference>
<protein>
    <submittedName>
        <fullName evidence="2">Uncharacterized protein</fullName>
    </submittedName>
</protein>
<evidence type="ECO:0000313" key="2">
    <source>
        <dbReference type="EMBL" id="CAD6187829.1"/>
    </source>
</evidence>
<organism evidence="2 3">
    <name type="scientific">Caenorhabditis auriculariae</name>
    <dbReference type="NCBI Taxonomy" id="2777116"/>
    <lineage>
        <taxon>Eukaryota</taxon>
        <taxon>Metazoa</taxon>
        <taxon>Ecdysozoa</taxon>
        <taxon>Nematoda</taxon>
        <taxon>Chromadorea</taxon>
        <taxon>Rhabditida</taxon>
        <taxon>Rhabditina</taxon>
        <taxon>Rhabditomorpha</taxon>
        <taxon>Rhabditoidea</taxon>
        <taxon>Rhabditidae</taxon>
        <taxon>Peloderinae</taxon>
        <taxon>Caenorhabditis</taxon>
    </lineage>
</organism>
<comment type="caution">
    <text evidence="2">The sequence shown here is derived from an EMBL/GenBank/DDBJ whole genome shotgun (WGS) entry which is preliminary data.</text>
</comment>
<feature type="region of interest" description="Disordered" evidence="1">
    <location>
        <begin position="1"/>
        <end position="26"/>
    </location>
</feature>
<evidence type="ECO:0000313" key="3">
    <source>
        <dbReference type="Proteomes" id="UP000835052"/>
    </source>
</evidence>
<name>A0A8S1GWT5_9PELO</name>
<dbReference type="AlphaFoldDB" id="A0A8S1GWT5"/>
<keyword evidence="3" id="KW-1185">Reference proteome</keyword>
<dbReference type="Proteomes" id="UP000835052">
    <property type="component" value="Unassembled WGS sequence"/>
</dbReference>
<dbReference type="EMBL" id="CAJGYM010000007">
    <property type="protein sequence ID" value="CAD6187829.1"/>
    <property type="molecule type" value="Genomic_DNA"/>
</dbReference>
<accession>A0A8S1GWT5</accession>
<gene>
    <name evidence="2" type="ORF">CAUJ_LOCUS3748</name>
</gene>
<sequence>MDRQSIQRKTYVGRGGNTKMSSGRMRRLSCLPSRRLICFAGGEARKTPEMRLADVEAALSSRNSTTSHTRTRKLLSETWRDNVDSQEFRMQATSGNLFI</sequence>